<proteinExistence type="inferred from homology"/>
<dbReference type="GO" id="GO:0016226">
    <property type="term" value="P:iron-sulfur cluster assembly"/>
    <property type="evidence" value="ECO:0007669"/>
    <property type="project" value="InterPro"/>
</dbReference>
<dbReference type="Proteomes" id="UP000013827">
    <property type="component" value="Unassembled WGS sequence"/>
</dbReference>
<dbReference type="AlphaFoldDB" id="A0A0D3ITS6"/>
<dbReference type="SUPFAM" id="SSF117916">
    <property type="entry name" value="Fe-S cluster assembly (FSCA) domain-like"/>
    <property type="match status" value="1"/>
</dbReference>
<keyword evidence="4" id="KW-1185">Reference proteome</keyword>
<evidence type="ECO:0000313" key="3">
    <source>
        <dbReference type="EnsemblProtists" id="EOD14661"/>
    </source>
</evidence>
<dbReference type="RefSeq" id="XP_005767090.1">
    <property type="nucleotide sequence ID" value="XM_005767033.1"/>
</dbReference>
<accession>A0A0D3ITS6</accession>
<reference evidence="3" key="2">
    <citation type="submission" date="2024-10" db="UniProtKB">
        <authorList>
            <consortium name="EnsemblProtists"/>
        </authorList>
    </citation>
    <scope>IDENTIFICATION</scope>
</reference>
<dbReference type="GO" id="GO:0005506">
    <property type="term" value="F:iron ion binding"/>
    <property type="evidence" value="ECO:0007669"/>
    <property type="project" value="InterPro"/>
</dbReference>
<dbReference type="Pfam" id="PF01106">
    <property type="entry name" value="NifU"/>
    <property type="match status" value="1"/>
</dbReference>
<feature type="domain" description="NIF system FeS cluster assembly NifU C-terminal" evidence="2">
    <location>
        <begin position="56"/>
        <end position="114"/>
    </location>
</feature>
<dbReference type="KEGG" id="ehx:EMIHUDRAFT_197151"/>
<organism evidence="3 4">
    <name type="scientific">Emiliania huxleyi (strain CCMP1516)</name>
    <dbReference type="NCBI Taxonomy" id="280463"/>
    <lineage>
        <taxon>Eukaryota</taxon>
        <taxon>Haptista</taxon>
        <taxon>Haptophyta</taxon>
        <taxon>Prymnesiophyceae</taxon>
        <taxon>Isochrysidales</taxon>
        <taxon>Noelaerhabdaceae</taxon>
        <taxon>Emiliania</taxon>
    </lineage>
</organism>
<sequence>MYMRRLRLQLDQRVRRPALQRVGQARVCSSGGEPPTTDAADVASYSGTPAELEAEIRELLAEKVAPAVQADGGDVHYERFDHDSGVLTISLSGACVDCPSSTITMRFMINNCVRYSDATHQVSKVVRLGSEAEDMDL</sequence>
<comment type="similarity">
    <text evidence="1">Belongs to the NifU family.</text>
</comment>
<dbReference type="STRING" id="2903.R1DV66"/>
<evidence type="ECO:0000256" key="1">
    <source>
        <dbReference type="ARBA" id="ARBA00006420"/>
    </source>
</evidence>
<dbReference type="InterPro" id="IPR001075">
    <property type="entry name" value="NIF_FeS_clus_asmbl_NifU_C"/>
</dbReference>
<dbReference type="PANTHER" id="PTHR11178">
    <property type="entry name" value="IRON-SULFUR CLUSTER SCAFFOLD PROTEIN NFU-RELATED"/>
    <property type="match status" value="1"/>
</dbReference>
<dbReference type="GO" id="GO:0051536">
    <property type="term" value="F:iron-sulfur cluster binding"/>
    <property type="evidence" value="ECO:0007669"/>
    <property type="project" value="InterPro"/>
</dbReference>
<evidence type="ECO:0000313" key="4">
    <source>
        <dbReference type="Proteomes" id="UP000013827"/>
    </source>
</evidence>
<evidence type="ECO:0000259" key="2">
    <source>
        <dbReference type="Pfam" id="PF01106"/>
    </source>
</evidence>
<dbReference type="EnsemblProtists" id="EOD14661">
    <property type="protein sequence ID" value="EOD14661"/>
    <property type="gene ID" value="EMIHUDRAFT_197151"/>
</dbReference>
<dbReference type="PaxDb" id="2903-EOD14661"/>
<dbReference type="HOGENOM" id="CLU_1910582_0_0_1"/>
<dbReference type="PANTHER" id="PTHR11178:SF1">
    <property type="entry name" value="NFU1 IRON-SULFUR CLUSTER SCAFFOLD HOMOLOG, MITOCHONDRIAL"/>
    <property type="match status" value="1"/>
</dbReference>
<dbReference type="GeneID" id="17260730"/>
<dbReference type="eggNOG" id="KOG2358">
    <property type="taxonomic scope" value="Eukaryota"/>
</dbReference>
<dbReference type="GO" id="GO:0005739">
    <property type="term" value="C:mitochondrion"/>
    <property type="evidence" value="ECO:0007669"/>
    <property type="project" value="TreeGrafter"/>
</dbReference>
<name>A0A0D3ITS6_EMIH1</name>
<reference evidence="4" key="1">
    <citation type="journal article" date="2013" name="Nature">
        <title>Pan genome of the phytoplankton Emiliania underpins its global distribution.</title>
        <authorList>
            <person name="Read B.A."/>
            <person name="Kegel J."/>
            <person name="Klute M.J."/>
            <person name="Kuo A."/>
            <person name="Lefebvre S.C."/>
            <person name="Maumus F."/>
            <person name="Mayer C."/>
            <person name="Miller J."/>
            <person name="Monier A."/>
            <person name="Salamov A."/>
            <person name="Young J."/>
            <person name="Aguilar M."/>
            <person name="Claverie J.M."/>
            <person name="Frickenhaus S."/>
            <person name="Gonzalez K."/>
            <person name="Herman E.K."/>
            <person name="Lin Y.C."/>
            <person name="Napier J."/>
            <person name="Ogata H."/>
            <person name="Sarno A.F."/>
            <person name="Shmutz J."/>
            <person name="Schroeder D."/>
            <person name="de Vargas C."/>
            <person name="Verret F."/>
            <person name="von Dassow P."/>
            <person name="Valentin K."/>
            <person name="Van de Peer Y."/>
            <person name="Wheeler G."/>
            <person name="Dacks J.B."/>
            <person name="Delwiche C.F."/>
            <person name="Dyhrman S.T."/>
            <person name="Glockner G."/>
            <person name="John U."/>
            <person name="Richards T."/>
            <person name="Worden A.Z."/>
            <person name="Zhang X."/>
            <person name="Grigoriev I.V."/>
            <person name="Allen A.E."/>
            <person name="Bidle K."/>
            <person name="Borodovsky M."/>
            <person name="Bowler C."/>
            <person name="Brownlee C."/>
            <person name="Cock J.M."/>
            <person name="Elias M."/>
            <person name="Gladyshev V.N."/>
            <person name="Groth M."/>
            <person name="Guda C."/>
            <person name="Hadaegh A."/>
            <person name="Iglesias-Rodriguez M.D."/>
            <person name="Jenkins J."/>
            <person name="Jones B.M."/>
            <person name="Lawson T."/>
            <person name="Leese F."/>
            <person name="Lindquist E."/>
            <person name="Lobanov A."/>
            <person name="Lomsadze A."/>
            <person name="Malik S.B."/>
            <person name="Marsh M.E."/>
            <person name="Mackinder L."/>
            <person name="Mock T."/>
            <person name="Mueller-Roeber B."/>
            <person name="Pagarete A."/>
            <person name="Parker M."/>
            <person name="Probert I."/>
            <person name="Quesneville H."/>
            <person name="Raines C."/>
            <person name="Rensing S.A."/>
            <person name="Riano-Pachon D.M."/>
            <person name="Richier S."/>
            <person name="Rokitta S."/>
            <person name="Shiraiwa Y."/>
            <person name="Soanes D.M."/>
            <person name="van der Giezen M."/>
            <person name="Wahlund T.M."/>
            <person name="Williams B."/>
            <person name="Wilson W."/>
            <person name="Wolfe G."/>
            <person name="Wurch L.L."/>
        </authorList>
    </citation>
    <scope>NUCLEOTIDE SEQUENCE</scope>
</reference>
<dbReference type="Gene3D" id="3.30.300.130">
    <property type="entry name" value="Fe-S cluster assembly (FSCA)"/>
    <property type="match status" value="1"/>
</dbReference>
<dbReference type="InterPro" id="IPR034904">
    <property type="entry name" value="FSCA_dom_sf"/>
</dbReference>
<protein>
    <recommendedName>
        <fullName evidence="2">NIF system FeS cluster assembly NifU C-terminal domain-containing protein</fullName>
    </recommendedName>
</protein>